<dbReference type="InterPro" id="IPR036641">
    <property type="entry name" value="HPT_dom_sf"/>
</dbReference>
<dbReference type="EMBL" id="JAODBU010000004">
    <property type="protein sequence ID" value="MCT7398446.1"/>
    <property type="molecule type" value="Genomic_DNA"/>
</dbReference>
<gene>
    <name evidence="1" type="ORF">N5B56_05010</name>
</gene>
<keyword evidence="2" id="KW-1185">Reference proteome</keyword>
<dbReference type="RefSeq" id="WP_260978484.1">
    <property type="nucleotide sequence ID" value="NZ_JAODBU010000004.1"/>
</dbReference>
<protein>
    <recommendedName>
        <fullName evidence="3">Hpt domain-containing protein</fullName>
    </recommendedName>
</protein>
<proteinExistence type="predicted"/>
<sequence length="92" mass="10388">MNKELLTQAGIDVNDGIRRFNDKEDLYERFLFTFPKDVNYYTMCEAISKGDAEQAFQAANALKGITGNLSLNQLYNHIIPLVDSLKKNGEGK</sequence>
<accession>A0ABT2M0L4</accession>
<dbReference type="SUPFAM" id="SSF47226">
    <property type="entry name" value="Histidine-containing phosphotransfer domain, HPT domain"/>
    <property type="match status" value="1"/>
</dbReference>
<organism evidence="1 2">
    <name type="scientific">Eubacterium album</name>
    <dbReference type="NCBI Taxonomy" id="2978477"/>
    <lineage>
        <taxon>Bacteria</taxon>
        <taxon>Bacillati</taxon>
        <taxon>Bacillota</taxon>
        <taxon>Clostridia</taxon>
        <taxon>Eubacteriales</taxon>
        <taxon>Eubacteriaceae</taxon>
        <taxon>Eubacterium</taxon>
    </lineage>
</organism>
<evidence type="ECO:0008006" key="3">
    <source>
        <dbReference type="Google" id="ProtNLM"/>
    </source>
</evidence>
<reference evidence="1" key="1">
    <citation type="submission" date="2022-09" db="EMBL/GenBank/DDBJ databases">
        <title>Eubacterium sp. LFL-14 isolated from human feces.</title>
        <authorList>
            <person name="Liu F."/>
        </authorList>
    </citation>
    <scope>NUCLEOTIDE SEQUENCE</scope>
    <source>
        <strain evidence="1">LFL-14</strain>
    </source>
</reference>
<name>A0ABT2M0L4_9FIRM</name>
<dbReference type="Gene3D" id="1.20.120.160">
    <property type="entry name" value="HPT domain"/>
    <property type="match status" value="1"/>
</dbReference>
<comment type="caution">
    <text evidence="1">The sequence shown here is derived from an EMBL/GenBank/DDBJ whole genome shotgun (WGS) entry which is preliminary data.</text>
</comment>
<evidence type="ECO:0000313" key="2">
    <source>
        <dbReference type="Proteomes" id="UP001431199"/>
    </source>
</evidence>
<dbReference type="Proteomes" id="UP001431199">
    <property type="component" value="Unassembled WGS sequence"/>
</dbReference>
<evidence type="ECO:0000313" key="1">
    <source>
        <dbReference type="EMBL" id="MCT7398446.1"/>
    </source>
</evidence>